<dbReference type="EnsemblPlants" id="OPUNC06G16830.1">
    <property type="protein sequence ID" value="OPUNC06G16830.1"/>
    <property type="gene ID" value="OPUNC06G16830"/>
</dbReference>
<accession>A0A0E0LCP2</accession>
<name>A0A0E0LCP2_ORYPU</name>
<evidence type="ECO:0000313" key="2">
    <source>
        <dbReference type="Proteomes" id="UP000026962"/>
    </source>
</evidence>
<reference evidence="1" key="2">
    <citation type="submission" date="2018-05" db="EMBL/GenBank/DDBJ databases">
        <title>OpunRS2 (Oryza punctata Reference Sequence Version 2).</title>
        <authorList>
            <person name="Zhang J."/>
            <person name="Kudrna D."/>
            <person name="Lee S."/>
            <person name="Talag J."/>
            <person name="Welchert J."/>
            <person name="Wing R.A."/>
        </authorList>
    </citation>
    <scope>NUCLEOTIDE SEQUENCE [LARGE SCALE GENOMIC DNA]</scope>
</reference>
<sequence>MNLEAYSLQLGD</sequence>
<organism evidence="1">
    <name type="scientific">Oryza punctata</name>
    <name type="common">Red rice</name>
    <dbReference type="NCBI Taxonomy" id="4537"/>
    <lineage>
        <taxon>Eukaryota</taxon>
        <taxon>Viridiplantae</taxon>
        <taxon>Streptophyta</taxon>
        <taxon>Embryophyta</taxon>
        <taxon>Tracheophyta</taxon>
        <taxon>Spermatophyta</taxon>
        <taxon>Magnoliopsida</taxon>
        <taxon>Liliopsida</taxon>
        <taxon>Poales</taxon>
        <taxon>Poaceae</taxon>
        <taxon>BOP clade</taxon>
        <taxon>Oryzoideae</taxon>
        <taxon>Oryzeae</taxon>
        <taxon>Oryzinae</taxon>
        <taxon>Oryza</taxon>
    </lineage>
</organism>
<reference evidence="1" key="1">
    <citation type="submission" date="2015-04" db="UniProtKB">
        <authorList>
            <consortium name="EnsemblPlants"/>
        </authorList>
    </citation>
    <scope>IDENTIFICATION</scope>
</reference>
<evidence type="ECO:0000313" key="1">
    <source>
        <dbReference type="EnsemblPlants" id="OPUNC06G16830.1"/>
    </source>
</evidence>
<dbReference type="Proteomes" id="UP000026962">
    <property type="component" value="Chromosome 6"/>
</dbReference>
<keyword evidence="2" id="KW-1185">Reference proteome</keyword>
<proteinExistence type="predicted"/>
<dbReference type="HOGENOM" id="CLU_3436834_0_0_1"/>
<protein>
    <submittedName>
        <fullName evidence="1">Uncharacterized protein</fullName>
    </submittedName>
</protein>
<dbReference type="Gramene" id="OPUNC06G16830.1">
    <property type="protein sequence ID" value="OPUNC06G16830.1"/>
    <property type="gene ID" value="OPUNC06G16830"/>
</dbReference>